<evidence type="ECO:0000313" key="2">
    <source>
        <dbReference type="Proteomes" id="UP000593566"/>
    </source>
</evidence>
<protein>
    <submittedName>
        <fullName evidence="1">Uncharacterized protein</fullName>
    </submittedName>
</protein>
<name>A0A8H6F910_9LECA</name>
<comment type="caution">
    <text evidence="1">The sequence shown here is derived from an EMBL/GenBank/DDBJ whole genome shotgun (WGS) entry which is preliminary data.</text>
</comment>
<gene>
    <name evidence="1" type="ORF">HO133_004904</name>
</gene>
<organism evidence="1 2">
    <name type="scientific">Letharia lupina</name>
    <dbReference type="NCBI Taxonomy" id="560253"/>
    <lineage>
        <taxon>Eukaryota</taxon>
        <taxon>Fungi</taxon>
        <taxon>Dikarya</taxon>
        <taxon>Ascomycota</taxon>
        <taxon>Pezizomycotina</taxon>
        <taxon>Lecanoromycetes</taxon>
        <taxon>OSLEUM clade</taxon>
        <taxon>Lecanoromycetidae</taxon>
        <taxon>Lecanorales</taxon>
        <taxon>Lecanorineae</taxon>
        <taxon>Parmeliaceae</taxon>
        <taxon>Letharia</taxon>
    </lineage>
</organism>
<reference evidence="1 2" key="1">
    <citation type="journal article" date="2020" name="Genomics">
        <title>Complete, high-quality genomes from long-read metagenomic sequencing of two wolf lichen thalli reveals enigmatic genome architecture.</title>
        <authorList>
            <person name="McKenzie S.K."/>
            <person name="Walston R.F."/>
            <person name="Allen J.L."/>
        </authorList>
    </citation>
    <scope>NUCLEOTIDE SEQUENCE [LARGE SCALE GENOMIC DNA]</scope>
    <source>
        <strain evidence="1">WasteWater1</strain>
    </source>
</reference>
<dbReference type="EMBL" id="JACCJB010000020">
    <property type="protein sequence ID" value="KAF6219079.1"/>
    <property type="molecule type" value="Genomic_DNA"/>
</dbReference>
<proteinExistence type="predicted"/>
<keyword evidence="2" id="KW-1185">Reference proteome</keyword>
<sequence>MHRFRMDAKVAAIRSKIVDKVADKMAEQALTRSQARGDNDFDSEKFQPAALGDLARELTTLVGVCGPAAIAMLARDSRKDMDERYHVWPDRESTGLVTQERFFAQLVNETAAAHEKSWFNGTKENLLRLQIMSSYDQELVKGDWWASNGITFCATIYKSIRKELTIRTEELEKTLQGINDSAKQVYIARNHIVKCIKDSFSQLHQNVQNTCTTPKTRNNQVLQLCYTANKREQERCILHIDSLFKALIGEAARLPQEIIQSGIKSYMSQFYDKIQLYFADRKATQSRGEKDPGRVTEIVRGKLESFLAKEAPTMLRHAANAIKTALSTVVTDTISRATSTDRESTLDKAISNLQRIY</sequence>
<accession>A0A8H6F910</accession>
<evidence type="ECO:0000313" key="1">
    <source>
        <dbReference type="EMBL" id="KAF6219079.1"/>
    </source>
</evidence>
<dbReference type="Proteomes" id="UP000593566">
    <property type="component" value="Unassembled WGS sequence"/>
</dbReference>
<dbReference type="GeneID" id="59333310"/>
<dbReference type="AlphaFoldDB" id="A0A8H6F910"/>
<dbReference type="RefSeq" id="XP_037148514.1">
    <property type="nucleotide sequence ID" value="XM_037295816.1"/>
</dbReference>